<protein>
    <submittedName>
        <fullName evidence="1">Uncharacterized protein</fullName>
    </submittedName>
</protein>
<evidence type="ECO:0000313" key="1">
    <source>
        <dbReference type="EMBL" id="GBF49388.1"/>
    </source>
</evidence>
<proteinExistence type="predicted"/>
<organism evidence="1 2">
    <name type="scientific">Leptospira ryugenii</name>
    <dbReference type="NCBI Taxonomy" id="1917863"/>
    <lineage>
        <taxon>Bacteria</taxon>
        <taxon>Pseudomonadati</taxon>
        <taxon>Spirochaetota</taxon>
        <taxon>Spirochaetia</taxon>
        <taxon>Leptospirales</taxon>
        <taxon>Leptospiraceae</taxon>
        <taxon>Leptospira</taxon>
    </lineage>
</organism>
<dbReference type="RefSeq" id="WP_167836915.1">
    <property type="nucleotide sequence ID" value="NZ_BFBB01000003.1"/>
</dbReference>
<reference evidence="1 2" key="1">
    <citation type="submission" date="2018-02" db="EMBL/GenBank/DDBJ databases">
        <title>Novel Leptospira species isolated from soil and water in Japan.</title>
        <authorList>
            <person name="Nakao R."/>
            <person name="Masuzawa T."/>
        </authorList>
    </citation>
    <scope>NUCLEOTIDE SEQUENCE [LARGE SCALE GENOMIC DNA]</scope>
    <source>
        <strain evidence="1 2">YH101</strain>
    </source>
</reference>
<comment type="caution">
    <text evidence="1">The sequence shown here is derived from an EMBL/GenBank/DDBJ whole genome shotgun (WGS) entry which is preliminary data.</text>
</comment>
<dbReference type="Proteomes" id="UP000245133">
    <property type="component" value="Unassembled WGS sequence"/>
</dbReference>
<accession>A0A2P2DXM3</accession>
<dbReference type="AlphaFoldDB" id="A0A2P2DXM3"/>
<keyword evidence="2" id="KW-1185">Reference proteome</keyword>
<evidence type="ECO:0000313" key="2">
    <source>
        <dbReference type="Proteomes" id="UP000245133"/>
    </source>
</evidence>
<name>A0A2P2DXM3_9LEPT</name>
<sequence length="50" mass="5711">MTNEQKISRIIEVLDKVERFVSGKMPGDALLNPELKAIRKDIKELKSQEA</sequence>
<dbReference type="EMBL" id="BFBB01000003">
    <property type="protein sequence ID" value="GBF49388.1"/>
    <property type="molecule type" value="Genomic_DNA"/>
</dbReference>
<gene>
    <name evidence="1" type="ORF">LPTSP4_09010</name>
</gene>